<accession>A0A0B2QT38</accession>
<reference evidence="3" key="1">
    <citation type="submission" date="2014-07" db="EMBL/GenBank/DDBJ databases">
        <title>Identification of a novel salt tolerance gene in wild soybean by whole-genome sequencing.</title>
        <authorList>
            <person name="Lam H.-M."/>
            <person name="Qi X."/>
            <person name="Li M.-W."/>
            <person name="Liu X."/>
            <person name="Xie M."/>
            <person name="Ni M."/>
            <person name="Xu X."/>
        </authorList>
    </citation>
    <scope>NUCLEOTIDE SEQUENCE [LARGE SCALE GENOMIC DNA]</scope>
    <source>
        <tissue evidence="3">Root</tissue>
    </source>
</reference>
<keyword evidence="3" id="KW-0326">Glycosidase</keyword>
<dbReference type="EC" id="3.2.1.23" evidence="3"/>
<dbReference type="AlphaFoldDB" id="A0A0B2QT38"/>
<dbReference type="GO" id="GO:0004565">
    <property type="term" value="F:beta-galactosidase activity"/>
    <property type="evidence" value="ECO:0007669"/>
    <property type="project" value="UniProtKB-EC"/>
</dbReference>
<dbReference type="EMBL" id="KN656861">
    <property type="protein sequence ID" value="KHN22822.1"/>
    <property type="molecule type" value="Genomic_DNA"/>
</dbReference>
<keyword evidence="3" id="KW-0378">Hydrolase</keyword>
<dbReference type="InterPro" id="IPR001944">
    <property type="entry name" value="Glycoside_Hdrlase_35"/>
</dbReference>
<dbReference type="SUPFAM" id="SSF51445">
    <property type="entry name" value="(Trans)glycosidases"/>
    <property type="match status" value="1"/>
</dbReference>
<evidence type="ECO:0000256" key="1">
    <source>
        <dbReference type="ARBA" id="ARBA00009809"/>
    </source>
</evidence>
<dbReference type="Gene3D" id="3.20.20.80">
    <property type="entry name" value="Glycosidases"/>
    <property type="match status" value="1"/>
</dbReference>
<proteinExistence type="inferred from homology"/>
<name>A0A0B2QT38_GLYSO</name>
<protein>
    <submittedName>
        <fullName evidence="3">Beta-galactosidase 5</fullName>
        <ecNumber evidence="3">3.2.1.23</ecNumber>
    </submittedName>
</protein>
<dbReference type="PANTHER" id="PTHR23421">
    <property type="entry name" value="BETA-GALACTOSIDASE RELATED"/>
    <property type="match status" value="1"/>
</dbReference>
<sequence length="110" mass="12510">LLSPNGSMPSLKNLVRLFSFFIIFILIENEYGAQSKLQGAAGQNYVNWAAKMAVEMGTGVPWVMCKEDNAPYLVDGLRITYFWIKEQIEKEKAQENNFLFLVNMVSLNVL</sequence>
<dbReference type="Proteomes" id="UP000053555">
    <property type="component" value="Unassembled WGS sequence"/>
</dbReference>
<comment type="similarity">
    <text evidence="1">Belongs to the glycosyl hydrolase 35 family.</text>
</comment>
<dbReference type="InterPro" id="IPR017853">
    <property type="entry name" value="GH"/>
</dbReference>
<evidence type="ECO:0000313" key="3">
    <source>
        <dbReference type="EMBL" id="KHN22822.1"/>
    </source>
</evidence>
<keyword evidence="2" id="KW-0732">Signal</keyword>
<evidence type="ECO:0000256" key="2">
    <source>
        <dbReference type="SAM" id="SignalP"/>
    </source>
</evidence>
<organism evidence="3">
    <name type="scientific">Glycine soja</name>
    <name type="common">Wild soybean</name>
    <dbReference type="NCBI Taxonomy" id="3848"/>
    <lineage>
        <taxon>Eukaryota</taxon>
        <taxon>Viridiplantae</taxon>
        <taxon>Streptophyta</taxon>
        <taxon>Embryophyta</taxon>
        <taxon>Tracheophyta</taxon>
        <taxon>Spermatophyta</taxon>
        <taxon>Magnoliopsida</taxon>
        <taxon>eudicotyledons</taxon>
        <taxon>Gunneridae</taxon>
        <taxon>Pentapetalae</taxon>
        <taxon>rosids</taxon>
        <taxon>fabids</taxon>
        <taxon>Fabales</taxon>
        <taxon>Fabaceae</taxon>
        <taxon>Papilionoideae</taxon>
        <taxon>50 kb inversion clade</taxon>
        <taxon>NPAAA clade</taxon>
        <taxon>indigoferoid/millettioid clade</taxon>
        <taxon>Phaseoleae</taxon>
        <taxon>Glycine</taxon>
        <taxon>Glycine subgen. Soja</taxon>
    </lineage>
</organism>
<feature type="signal peptide" evidence="2">
    <location>
        <begin position="1"/>
        <end position="35"/>
    </location>
</feature>
<feature type="chain" id="PRO_5002076351" evidence="2">
    <location>
        <begin position="36"/>
        <end position="110"/>
    </location>
</feature>
<feature type="non-terminal residue" evidence="3">
    <location>
        <position position="1"/>
    </location>
</feature>
<gene>
    <name evidence="3" type="ORF">glysoja_037320</name>
</gene>
<dbReference type="GO" id="GO:0005975">
    <property type="term" value="P:carbohydrate metabolic process"/>
    <property type="evidence" value="ECO:0007669"/>
    <property type="project" value="InterPro"/>
</dbReference>